<feature type="domain" description="AB hydrolase-1" evidence="1">
    <location>
        <begin position="2"/>
        <end position="212"/>
    </location>
</feature>
<dbReference type="SUPFAM" id="SSF53474">
    <property type="entry name" value="alpha/beta-Hydrolases"/>
    <property type="match status" value="1"/>
</dbReference>
<dbReference type="EMBL" id="BAABAT010000022">
    <property type="protein sequence ID" value="GAA4255859.1"/>
    <property type="molecule type" value="Genomic_DNA"/>
</dbReference>
<dbReference type="Pfam" id="PF12697">
    <property type="entry name" value="Abhydrolase_6"/>
    <property type="match status" value="1"/>
</dbReference>
<evidence type="ECO:0000313" key="3">
    <source>
        <dbReference type="Proteomes" id="UP001500620"/>
    </source>
</evidence>
<name>A0ABP8DH44_9ACTN</name>
<evidence type="ECO:0000259" key="1">
    <source>
        <dbReference type="Pfam" id="PF12697"/>
    </source>
</evidence>
<dbReference type="InterPro" id="IPR000073">
    <property type="entry name" value="AB_hydrolase_1"/>
</dbReference>
<accession>A0ABP8DH44</accession>
<dbReference type="InterPro" id="IPR029058">
    <property type="entry name" value="AB_hydrolase_fold"/>
</dbReference>
<comment type="caution">
    <text evidence="2">The sequence shown here is derived from an EMBL/GenBank/DDBJ whole genome shotgun (WGS) entry which is preliminary data.</text>
</comment>
<keyword evidence="2" id="KW-0378">Hydrolase</keyword>
<reference evidence="3" key="1">
    <citation type="journal article" date="2019" name="Int. J. Syst. Evol. Microbiol.">
        <title>The Global Catalogue of Microorganisms (GCM) 10K type strain sequencing project: providing services to taxonomists for standard genome sequencing and annotation.</title>
        <authorList>
            <consortium name="The Broad Institute Genomics Platform"/>
            <consortium name="The Broad Institute Genome Sequencing Center for Infectious Disease"/>
            <person name="Wu L."/>
            <person name="Ma J."/>
        </authorList>
    </citation>
    <scope>NUCLEOTIDE SEQUENCE [LARGE SCALE GENOMIC DNA]</scope>
    <source>
        <strain evidence="3">JCM 17441</strain>
    </source>
</reference>
<organism evidence="2 3">
    <name type="scientific">Dactylosporangium darangshiense</name>
    <dbReference type="NCBI Taxonomy" id="579108"/>
    <lineage>
        <taxon>Bacteria</taxon>
        <taxon>Bacillati</taxon>
        <taxon>Actinomycetota</taxon>
        <taxon>Actinomycetes</taxon>
        <taxon>Micromonosporales</taxon>
        <taxon>Micromonosporaceae</taxon>
        <taxon>Dactylosporangium</taxon>
    </lineage>
</organism>
<evidence type="ECO:0000313" key="2">
    <source>
        <dbReference type="EMBL" id="GAA4255859.1"/>
    </source>
</evidence>
<proteinExistence type="predicted"/>
<dbReference type="PANTHER" id="PTHR37017:SF11">
    <property type="entry name" value="ESTERASE_LIPASE_THIOESTERASE DOMAIN-CONTAINING PROTEIN"/>
    <property type="match status" value="1"/>
</dbReference>
<keyword evidence="3" id="KW-1185">Reference proteome</keyword>
<dbReference type="Proteomes" id="UP001500620">
    <property type="component" value="Unassembled WGS sequence"/>
</dbReference>
<dbReference type="PANTHER" id="PTHR37017">
    <property type="entry name" value="AB HYDROLASE-1 DOMAIN-CONTAINING PROTEIN-RELATED"/>
    <property type="match status" value="1"/>
</dbReference>
<sequence>MLLVHGGFADAALWSAVVAQLWEAGVAVRAADNPLHGLDVDAAHVAATARGIAGPVLLAGHGYGGAVITGAGTQAGNAVGLVYVAGYALDAGESVDDVNRRFPPAPLPTVGGPDTHVRIDPDAFAAVFAADLPASVAASMAASQRGIAPECLTGRAAGAAWRTLPSWYLIAADDRLVHPQAQRFMAQRAGARTSETAGSHAVAVSQPTAVVDLMLTAANVLA</sequence>
<dbReference type="GO" id="GO:0016787">
    <property type="term" value="F:hydrolase activity"/>
    <property type="evidence" value="ECO:0007669"/>
    <property type="project" value="UniProtKB-KW"/>
</dbReference>
<protein>
    <submittedName>
        <fullName evidence="2">Alpha/beta hydrolase</fullName>
    </submittedName>
</protein>
<dbReference type="Gene3D" id="3.40.50.1820">
    <property type="entry name" value="alpha/beta hydrolase"/>
    <property type="match status" value="1"/>
</dbReference>
<gene>
    <name evidence="2" type="ORF">GCM10022255_066330</name>
</gene>
<dbReference type="InterPro" id="IPR052897">
    <property type="entry name" value="Sec-Metab_Biosynth_Hydrolase"/>
</dbReference>